<protein>
    <recommendedName>
        <fullName evidence="3">Dnd system-associated protein 4</fullName>
    </recommendedName>
</protein>
<dbReference type="OrthoDB" id="3687123at2"/>
<accession>A0A563W3Y1</accession>
<name>A0A563W3Y1_9CYAN</name>
<keyword evidence="2" id="KW-1185">Reference proteome</keyword>
<dbReference type="InterPro" id="IPR023983">
    <property type="entry name" value="DNA_S_mod_dnd_assoc_4"/>
</dbReference>
<dbReference type="Proteomes" id="UP000320055">
    <property type="component" value="Unassembled WGS sequence"/>
</dbReference>
<reference evidence="1 2" key="1">
    <citation type="submission" date="2019-01" db="EMBL/GenBank/DDBJ databases">
        <authorList>
            <person name="Brito A."/>
        </authorList>
    </citation>
    <scope>NUCLEOTIDE SEQUENCE [LARGE SCALE GENOMIC DNA]</scope>
    <source>
        <strain evidence="1">1</strain>
    </source>
</reference>
<dbReference type="EMBL" id="CAACVJ010000683">
    <property type="protein sequence ID" value="VEP18360.1"/>
    <property type="molecule type" value="Genomic_DNA"/>
</dbReference>
<dbReference type="AlphaFoldDB" id="A0A563W3Y1"/>
<dbReference type="RefSeq" id="WP_144867649.1">
    <property type="nucleotide sequence ID" value="NZ_LR213834.1"/>
</dbReference>
<proteinExistence type="predicted"/>
<sequence>MASPRVKVARDKADLVQKLLDTRGTTGVFQTYADIVIFAASLGMRHHQKIPLQEISQSEPAPISLEVFISRGYEWVINLIAISDTQDTQILATDNSEIEVQRIAILEEYANGGLAKLREELRGAVDYTERLLLILSAERFPIHNKEEEFDLSRFL</sequence>
<evidence type="ECO:0008006" key="3">
    <source>
        <dbReference type="Google" id="ProtNLM"/>
    </source>
</evidence>
<organism evidence="1 2">
    <name type="scientific">Hyella patelloides LEGE 07179</name>
    <dbReference type="NCBI Taxonomy" id="945734"/>
    <lineage>
        <taxon>Bacteria</taxon>
        <taxon>Bacillati</taxon>
        <taxon>Cyanobacteriota</taxon>
        <taxon>Cyanophyceae</taxon>
        <taxon>Pleurocapsales</taxon>
        <taxon>Hyellaceae</taxon>
        <taxon>Hyella</taxon>
    </lineage>
</organism>
<dbReference type="NCBIfam" id="TIGR04062">
    <property type="entry name" value="dnd_assoc_4"/>
    <property type="match status" value="1"/>
</dbReference>
<evidence type="ECO:0000313" key="2">
    <source>
        <dbReference type="Proteomes" id="UP000320055"/>
    </source>
</evidence>
<gene>
    <name evidence="1" type="ORF">H1P_760026</name>
</gene>
<evidence type="ECO:0000313" key="1">
    <source>
        <dbReference type="EMBL" id="VEP18360.1"/>
    </source>
</evidence>